<feature type="chain" id="PRO_5025438608" evidence="1">
    <location>
        <begin position="17"/>
        <end position="178"/>
    </location>
</feature>
<reference evidence="2" key="1">
    <citation type="submission" date="2019-09" db="EMBL/GenBank/DDBJ databases">
        <title>Draft genome information of white flower Hibiscus syriacus.</title>
        <authorList>
            <person name="Kim Y.-M."/>
        </authorList>
    </citation>
    <scope>NUCLEOTIDE SEQUENCE [LARGE SCALE GENOMIC DNA]</scope>
    <source>
        <strain evidence="2">YM2019G1</strain>
    </source>
</reference>
<evidence type="ECO:0000313" key="2">
    <source>
        <dbReference type="EMBL" id="KAE8723805.1"/>
    </source>
</evidence>
<organism evidence="2 3">
    <name type="scientific">Hibiscus syriacus</name>
    <name type="common">Rose of Sharon</name>
    <dbReference type="NCBI Taxonomy" id="106335"/>
    <lineage>
        <taxon>Eukaryota</taxon>
        <taxon>Viridiplantae</taxon>
        <taxon>Streptophyta</taxon>
        <taxon>Embryophyta</taxon>
        <taxon>Tracheophyta</taxon>
        <taxon>Spermatophyta</taxon>
        <taxon>Magnoliopsida</taxon>
        <taxon>eudicotyledons</taxon>
        <taxon>Gunneridae</taxon>
        <taxon>Pentapetalae</taxon>
        <taxon>rosids</taxon>
        <taxon>malvids</taxon>
        <taxon>Malvales</taxon>
        <taxon>Malvaceae</taxon>
        <taxon>Malvoideae</taxon>
        <taxon>Hibiscus</taxon>
    </lineage>
</organism>
<evidence type="ECO:0000256" key="1">
    <source>
        <dbReference type="SAM" id="SignalP"/>
    </source>
</evidence>
<protein>
    <submittedName>
        <fullName evidence="2">Uncharacterized protein</fullName>
    </submittedName>
</protein>
<proteinExistence type="predicted"/>
<dbReference type="AlphaFoldDB" id="A0A6A3C3P0"/>
<comment type="caution">
    <text evidence="2">The sequence shown here is derived from an EMBL/GenBank/DDBJ whole genome shotgun (WGS) entry which is preliminary data.</text>
</comment>
<dbReference type="Proteomes" id="UP000436088">
    <property type="component" value="Unassembled WGS sequence"/>
</dbReference>
<sequence length="178" mass="18430">MIFSLFFLTNIDIVSYVHHVVTLAPDVGDLGGGVSFDSCSGGGEGGGDDPEASAGPLPAATTQKSCITIRAVTLQSSGSASACVRFIFGIPGRLSPLTTRQRQLGCVPTTRANFEQHVAVGVEEFPVTKSTHGAIIISTLLQSGSANVRPHSTVTVTIAIARPGSRILWYMGTGLCGL</sequence>
<evidence type="ECO:0000313" key="3">
    <source>
        <dbReference type="Proteomes" id="UP000436088"/>
    </source>
</evidence>
<name>A0A6A3C3P0_HIBSY</name>
<accession>A0A6A3C3P0</accession>
<keyword evidence="1" id="KW-0732">Signal</keyword>
<dbReference type="EMBL" id="VEPZ02000503">
    <property type="protein sequence ID" value="KAE8723805.1"/>
    <property type="molecule type" value="Genomic_DNA"/>
</dbReference>
<gene>
    <name evidence="2" type="ORF">F3Y22_tig00011718pilonHSYRG00064</name>
</gene>
<feature type="signal peptide" evidence="1">
    <location>
        <begin position="1"/>
        <end position="16"/>
    </location>
</feature>
<keyword evidence="3" id="KW-1185">Reference proteome</keyword>